<keyword evidence="3" id="KW-0732">Signal</keyword>
<sequence length="409" mass="45400">MRAFIFLICLLHASLQTRSRRAYSCRLRGLFESSAQEISALPAADRNIRQAMQRLAWYRCTNPQAHISRSQQCVPVYILFLLSAYWPMPNFCLRLTPLLLAVIPFAAGCHSQSDAIAVIPRTTATPLWEPMHQGIVETARQDKISVYWNAPPNEAYVEQQMELYATLQRRHYRGFILSPDETLAARTAVQETIERGVPVVIVDDELGPPPSPRLSYVRNDEAAGTMLAAQTISRLLHGKGSIAIIGIIPRSEASLTREDAFEKALTQVAPSIHISIRRFGDTFITHQQQIAQEVLTGSEPVDAIVALSGIATRGAYYAKLASEPRSKIAIVGFDQDLLMPLETGDVDAIIAQDTRTIGRIAMRNLDAEIHQETVPGITLVSPILLTRDNVQAPSNQPLFSYSIFRWSGS</sequence>
<dbReference type="GO" id="GO:0030313">
    <property type="term" value="C:cell envelope"/>
    <property type="evidence" value="ECO:0007669"/>
    <property type="project" value="UniProtKB-SubCell"/>
</dbReference>
<dbReference type="GO" id="GO:0030246">
    <property type="term" value="F:carbohydrate binding"/>
    <property type="evidence" value="ECO:0007669"/>
    <property type="project" value="UniProtKB-ARBA"/>
</dbReference>
<dbReference type="PANTHER" id="PTHR46847:SF1">
    <property type="entry name" value="D-ALLOSE-BINDING PERIPLASMIC PROTEIN-RELATED"/>
    <property type="match status" value="1"/>
</dbReference>
<evidence type="ECO:0000256" key="2">
    <source>
        <dbReference type="ARBA" id="ARBA00007639"/>
    </source>
</evidence>
<evidence type="ECO:0000259" key="4">
    <source>
        <dbReference type="Pfam" id="PF13407"/>
    </source>
</evidence>
<name>A0A4Q1S9P4_9BACT</name>
<dbReference type="Proteomes" id="UP000290253">
    <property type="component" value="Unassembled WGS sequence"/>
</dbReference>
<proteinExistence type="inferred from homology"/>
<comment type="similarity">
    <text evidence="2">Belongs to the bacterial solute-binding protein 2 family.</text>
</comment>
<evidence type="ECO:0000313" key="5">
    <source>
        <dbReference type="EMBL" id="RXS93661.1"/>
    </source>
</evidence>
<dbReference type="InterPro" id="IPR025997">
    <property type="entry name" value="SBP_2_dom"/>
</dbReference>
<comment type="subcellular location">
    <subcellularLocation>
        <location evidence="1">Cell envelope</location>
    </subcellularLocation>
</comment>
<dbReference type="EMBL" id="SDMK01000004">
    <property type="protein sequence ID" value="RXS93661.1"/>
    <property type="molecule type" value="Genomic_DNA"/>
</dbReference>
<comment type="caution">
    <text evidence="5">The sequence shown here is derived from an EMBL/GenBank/DDBJ whole genome shotgun (WGS) entry which is preliminary data.</text>
</comment>
<dbReference type="PANTHER" id="PTHR46847">
    <property type="entry name" value="D-ALLOSE-BINDING PERIPLASMIC PROTEIN-RELATED"/>
    <property type="match status" value="1"/>
</dbReference>
<dbReference type="SUPFAM" id="SSF53822">
    <property type="entry name" value="Periplasmic binding protein-like I"/>
    <property type="match status" value="1"/>
</dbReference>
<protein>
    <recommendedName>
        <fullName evidence="4">Periplasmic binding protein domain-containing protein</fullName>
    </recommendedName>
</protein>
<accession>A0A4Q1S9P4</accession>
<organism evidence="5 6">
    <name type="scientific">Silvibacterium dinghuense</name>
    <dbReference type="NCBI Taxonomy" id="1560006"/>
    <lineage>
        <taxon>Bacteria</taxon>
        <taxon>Pseudomonadati</taxon>
        <taxon>Acidobacteriota</taxon>
        <taxon>Terriglobia</taxon>
        <taxon>Terriglobales</taxon>
        <taxon>Acidobacteriaceae</taxon>
        <taxon>Silvibacterium</taxon>
    </lineage>
</organism>
<dbReference type="AlphaFoldDB" id="A0A4Q1S9P4"/>
<feature type="domain" description="Periplasmic binding protein" evidence="4">
    <location>
        <begin position="116"/>
        <end position="368"/>
    </location>
</feature>
<evidence type="ECO:0000313" key="6">
    <source>
        <dbReference type="Proteomes" id="UP000290253"/>
    </source>
</evidence>
<evidence type="ECO:0000256" key="1">
    <source>
        <dbReference type="ARBA" id="ARBA00004196"/>
    </source>
</evidence>
<dbReference type="Gene3D" id="3.40.50.2300">
    <property type="match status" value="2"/>
</dbReference>
<gene>
    <name evidence="5" type="ORF">ESZ00_16490</name>
</gene>
<dbReference type="OrthoDB" id="113001at2"/>
<dbReference type="InterPro" id="IPR028082">
    <property type="entry name" value="Peripla_BP_I"/>
</dbReference>
<reference evidence="5 6" key="1">
    <citation type="journal article" date="2016" name="Int. J. Syst. Evol. Microbiol.">
        <title>Acidipila dinghuensis sp. nov., an acidobacterium isolated from forest soil.</title>
        <authorList>
            <person name="Jiang Y.W."/>
            <person name="Wang J."/>
            <person name="Chen M.H."/>
            <person name="Lv Y.Y."/>
            <person name="Qiu L.H."/>
        </authorList>
    </citation>
    <scope>NUCLEOTIDE SEQUENCE [LARGE SCALE GENOMIC DNA]</scope>
    <source>
        <strain evidence="5 6">DHOF10</strain>
    </source>
</reference>
<dbReference type="Pfam" id="PF13407">
    <property type="entry name" value="Peripla_BP_4"/>
    <property type="match status" value="1"/>
</dbReference>
<keyword evidence="6" id="KW-1185">Reference proteome</keyword>
<evidence type="ECO:0000256" key="3">
    <source>
        <dbReference type="ARBA" id="ARBA00022729"/>
    </source>
</evidence>